<dbReference type="Gene3D" id="1.25.40.10">
    <property type="entry name" value="Tetratricopeptide repeat domain"/>
    <property type="match status" value="1"/>
</dbReference>
<proteinExistence type="predicted"/>
<feature type="chain" id="PRO_5012147616" evidence="2">
    <location>
        <begin position="38"/>
        <end position="191"/>
    </location>
</feature>
<dbReference type="PROSITE" id="PS50005">
    <property type="entry name" value="TPR"/>
    <property type="match status" value="1"/>
</dbReference>
<dbReference type="OrthoDB" id="8592798at2"/>
<evidence type="ECO:0000313" key="3">
    <source>
        <dbReference type="EMBL" id="SLN41897.1"/>
    </source>
</evidence>
<dbReference type="RefSeq" id="WP_139838616.1">
    <property type="nucleotide sequence ID" value="NZ_FWFQ01000013.1"/>
</dbReference>
<protein>
    <submittedName>
        <fullName evidence="3">Uncharacterized protein</fullName>
    </submittedName>
</protein>
<evidence type="ECO:0000313" key="4">
    <source>
        <dbReference type="Proteomes" id="UP000193409"/>
    </source>
</evidence>
<feature type="signal peptide" evidence="2">
    <location>
        <begin position="1"/>
        <end position="37"/>
    </location>
</feature>
<dbReference type="AlphaFoldDB" id="A0A1Y5SKT2"/>
<sequence>MAHAPSRALALRAPASRPALALALGAGLLLAPLPLLAAGSSSSDVSAPKCENGQVWDDKSEKCVDAQDSRLDDDSRYEAVRQYAYAGELDAALVALAAMSDQQDDRVLTYRGFIARKQGDAETANAFYQMALRQNPDNILARSYMGQGYAEAGRMELAQAQLSEIRKRGGRNTWAEVSLRLAIGSGKGFSY</sequence>
<keyword evidence="4" id="KW-1185">Reference proteome</keyword>
<keyword evidence="1" id="KW-0802">TPR repeat</keyword>
<dbReference type="Proteomes" id="UP000193409">
    <property type="component" value="Unassembled WGS sequence"/>
</dbReference>
<dbReference type="EMBL" id="FWFQ01000013">
    <property type="protein sequence ID" value="SLN41897.1"/>
    <property type="molecule type" value="Genomic_DNA"/>
</dbReference>
<feature type="repeat" description="TPR" evidence="1">
    <location>
        <begin position="105"/>
        <end position="138"/>
    </location>
</feature>
<organism evidence="3 4">
    <name type="scientific">Pseudoruegeria aquimaris</name>
    <dbReference type="NCBI Taxonomy" id="393663"/>
    <lineage>
        <taxon>Bacteria</taxon>
        <taxon>Pseudomonadati</taxon>
        <taxon>Pseudomonadota</taxon>
        <taxon>Alphaproteobacteria</taxon>
        <taxon>Rhodobacterales</taxon>
        <taxon>Roseobacteraceae</taxon>
        <taxon>Pseudoruegeria</taxon>
    </lineage>
</organism>
<evidence type="ECO:0000256" key="2">
    <source>
        <dbReference type="SAM" id="SignalP"/>
    </source>
</evidence>
<dbReference type="InterPro" id="IPR011990">
    <property type="entry name" value="TPR-like_helical_dom_sf"/>
</dbReference>
<dbReference type="Pfam" id="PF14559">
    <property type="entry name" value="TPR_19"/>
    <property type="match status" value="1"/>
</dbReference>
<accession>A0A1Y5SKT2</accession>
<dbReference type="SUPFAM" id="SSF48452">
    <property type="entry name" value="TPR-like"/>
    <property type="match status" value="1"/>
</dbReference>
<name>A0A1Y5SKT2_9RHOB</name>
<reference evidence="3 4" key="1">
    <citation type="submission" date="2017-03" db="EMBL/GenBank/DDBJ databases">
        <authorList>
            <person name="Afonso C.L."/>
            <person name="Miller P.J."/>
            <person name="Scott M.A."/>
            <person name="Spackman E."/>
            <person name="Goraichik I."/>
            <person name="Dimitrov K.M."/>
            <person name="Suarez D.L."/>
            <person name="Swayne D.E."/>
        </authorList>
    </citation>
    <scope>NUCLEOTIDE SEQUENCE [LARGE SCALE GENOMIC DNA]</scope>
    <source>
        <strain evidence="3 4">CECT 7680</strain>
    </source>
</reference>
<gene>
    <name evidence="3" type="ORF">PSA7680_02076</name>
</gene>
<keyword evidence="2" id="KW-0732">Signal</keyword>
<dbReference type="InterPro" id="IPR019734">
    <property type="entry name" value="TPR_rpt"/>
</dbReference>
<evidence type="ECO:0000256" key="1">
    <source>
        <dbReference type="PROSITE-ProRule" id="PRU00339"/>
    </source>
</evidence>